<dbReference type="EMBL" id="GBXM01096477">
    <property type="protein sequence ID" value="JAH12100.1"/>
    <property type="molecule type" value="Transcribed_RNA"/>
</dbReference>
<dbReference type="EMBL" id="GBXM01069453">
    <property type="protein sequence ID" value="JAH39124.1"/>
    <property type="molecule type" value="Transcribed_RNA"/>
</dbReference>
<reference evidence="1" key="1">
    <citation type="submission" date="2014-11" db="EMBL/GenBank/DDBJ databases">
        <authorList>
            <person name="Amaro Gonzalez C."/>
        </authorList>
    </citation>
    <scope>NUCLEOTIDE SEQUENCE</scope>
</reference>
<accession>A0A0E9Q6X9</accession>
<sequence>MCSIYISNNVNALLLSRPTGPCKIPTTFPTVC</sequence>
<name>A0A0E9Q6X9_ANGAN</name>
<proteinExistence type="predicted"/>
<reference evidence="1" key="2">
    <citation type="journal article" date="2015" name="Fish Shellfish Immunol.">
        <title>Early steps in the European eel (Anguilla anguilla)-Vibrio vulnificus interaction in the gills: Role of the RtxA13 toxin.</title>
        <authorList>
            <person name="Callol A."/>
            <person name="Pajuelo D."/>
            <person name="Ebbesson L."/>
            <person name="Teles M."/>
            <person name="MacKenzie S."/>
            <person name="Amaro C."/>
        </authorList>
    </citation>
    <scope>NUCLEOTIDE SEQUENCE</scope>
</reference>
<evidence type="ECO:0000313" key="1">
    <source>
        <dbReference type="EMBL" id="JAH12100.1"/>
    </source>
</evidence>
<organism evidence="1">
    <name type="scientific">Anguilla anguilla</name>
    <name type="common">European freshwater eel</name>
    <name type="synonym">Muraena anguilla</name>
    <dbReference type="NCBI Taxonomy" id="7936"/>
    <lineage>
        <taxon>Eukaryota</taxon>
        <taxon>Metazoa</taxon>
        <taxon>Chordata</taxon>
        <taxon>Craniata</taxon>
        <taxon>Vertebrata</taxon>
        <taxon>Euteleostomi</taxon>
        <taxon>Actinopterygii</taxon>
        <taxon>Neopterygii</taxon>
        <taxon>Teleostei</taxon>
        <taxon>Anguilliformes</taxon>
        <taxon>Anguillidae</taxon>
        <taxon>Anguilla</taxon>
    </lineage>
</organism>
<dbReference type="AlphaFoldDB" id="A0A0E9Q6X9"/>
<protein>
    <submittedName>
        <fullName evidence="1">Uncharacterized protein</fullName>
    </submittedName>
</protein>